<gene>
    <name evidence="11" type="ORF">OSB1V03_LOCUS2431</name>
</gene>
<evidence type="ECO:0000256" key="4">
    <source>
        <dbReference type="ARBA" id="ARBA00022723"/>
    </source>
</evidence>
<dbReference type="InterPro" id="IPR017941">
    <property type="entry name" value="Rieske_2Fe-2S"/>
</dbReference>
<sequence>MVTLNIDKKLQPLYNVDHGDHEPDTSDEYPNTWYIITLSKELALNSVKAIQLCGQQLVLFRGPSGVVHCLFAYCPHLGANLGVGGHVVTESESGDDCIQCPFHGWRFGADGQCKRIPNLNNKELGQLNERQIMENGVDMHHFTYTHPTLINNALTTEYLWTSQQSKNIAIMMTMKLFDDGPIWVNMKPQANPKFTKNDALIVTCLCLDVYVNAANITMQEFDKAMKRITAYRPTIVDSCTKLNNTNSSSPVPSAFKELYELNNEMIPARKNFTRAMVHAARPGHGYTFLGKWVDTTAKVLKNPMTQTIFKLHLNSLTQLIEYNTVKPSADCDWSQIPEPQEPHLKSVFMMLYLAINNSQPENMYTAITMPEIDKVLVSSIGYGDPDHPMFKTFDDIKNSPVPRAFRELYELNNEMIPARRNFTRAMVHAGRPGQGYTLPKIYCYNCLNCTTQQKEKHMLFTQNFIMGDKTNIKHWHPALDTLETAFPYARNAIDNGRHVERQAVDWAFAASGLSRERYRRVECVVVMVAYCFPHCADSDRYRALCQAALNEFAIDDHLDTPYGDCAGDVAKARAVCDQLTDAIVEVCADAEPDRVDGACANVQRTRANDNHNPLYVVAERDVYARIAATYNAVQRGRLVRAYTRFINGWIGEREAVVEMRSFCHLDDFMKLRVESSGIFLYFQLIEFAANIYVPDEDWRHPELERLSCLLIRAGIMCSDLYSYGKELSAAGGRAHLVFNCVSVVSVGQGLTIDAAVERVVDEWRAVENAALALYRRLRAERWAGQHTGQYVRDMMYVIGGYWKAASTSYRYITI</sequence>
<keyword evidence="4" id="KW-0479">Metal-binding</keyword>
<dbReference type="Gene3D" id="2.102.10.10">
    <property type="entry name" value="Rieske [2Fe-2S] iron-sulphur domain"/>
    <property type="match status" value="1"/>
</dbReference>
<protein>
    <recommendedName>
        <fullName evidence="10">Rieske domain-containing protein</fullName>
    </recommendedName>
</protein>
<keyword evidence="7" id="KW-0408">Iron</keyword>
<dbReference type="AlphaFoldDB" id="A0A7R9PV82"/>
<evidence type="ECO:0000256" key="8">
    <source>
        <dbReference type="ARBA" id="ARBA00023014"/>
    </source>
</evidence>
<dbReference type="PANTHER" id="PTHR21266">
    <property type="entry name" value="IRON-SULFUR DOMAIN CONTAINING PROTEIN"/>
    <property type="match status" value="1"/>
</dbReference>
<dbReference type="OrthoDB" id="6428779at2759"/>
<keyword evidence="6" id="KW-0560">Oxidoreductase</keyword>
<dbReference type="CDD" id="cd03469">
    <property type="entry name" value="Rieske_RO_Alpha_N"/>
    <property type="match status" value="1"/>
</dbReference>
<dbReference type="GO" id="GO:0046872">
    <property type="term" value="F:metal ion binding"/>
    <property type="evidence" value="ECO:0007669"/>
    <property type="project" value="UniProtKB-KW"/>
</dbReference>
<dbReference type="InterPro" id="IPR050584">
    <property type="entry name" value="Cholesterol_7-desaturase"/>
</dbReference>
<keyword evidence="2" id="KW-0812">Transmembrane</keyword>
<evidence type="ECO:0000313" key="12">
    <source>
        <dbReference type="Proteomes" id="UP000759131"/>
    </source>
</evidence>
<keyword evidence="5" id="KW-1133">Transmembrane helix</keyword>
<dbReference type="Gene3D" id="1.10.600.10">
    <property type="entry name" value="Farnesyl Diphosphate Synthase"/>
    <property type="match status" value="1"/>
</dbReference>
<dbReference type="GO" id="GO:0051537">
    <property type="term" value="F:2 iron, 2 sulfur cluster binding"/>
    <property type="evidence" value="ECO:0007669"/>
    <property type="project" value="UniProtKB-KW"/>
</dbReference>
<dbReference type="GO" id="GO:0016491">
    <property type="term" value="F:oxidoreductase activity"/>
    <property type="evidence" value="ECO:0007669"/>
    <property type="project" value="UniProtKB-KW"/>
</dbReference>
<evidence type="ECO:0000256" key="7">
    <source>
        <dbReference type="ARBA" id="ARBA00023004"/>
    </source>
</evidence>
<evidence type="ECO:0000256" key="9">
    <source>
        <dbReference type="ARBA" id="ARBA00023136"/>
    </source>
</evidence>
<evidence type="ECO:0000256" key="2">
    <source>
        <dbReference type="ARBA" id="ARBA00022692"/>
    </source>
</evidence>
<dbReference type="GO" id="GO:0005737">
    <property type="term" value="C:cytoplasm"/>
    <property type="evidence" value="ECO:0007669"/>
    <property type="project" value="TreeGrafter"/>
</dbReference>
<dbReference type="Pfam" id="PF19086">
    <property type="entry name" value="Terpene_syn_C_2"/>
    <property type="match status" value="1"/>
</dbReference>
<dbReference type="GO" id="GO:0016020">
    <property type="term" value="C:membrane"/>
    <property type="evidence" value="ECO:0007669"/>
    <property type="project" value="UniProtKB-SubCell"/>
</dbReference>
<dbReference type="Proteomes" id="UP000759131">
    <property type="component" value="Unassembled WGS sequence"/>
</dbReference>
<name>A0A7R9PV82_9ACAR</name>
<dbReference type="PANTHER" id="PTHR21266:SF32">
    <property type="entry name" value="CHOLESTEROL 7-DESATURASE NVD"/>
    <property type="match status" value="1"/>
</dbReference>
<dbReference type="InterPro" id="IPR036922">
    <property type="entry name" value="Rieske_2Fe-2S_sf"/>
</dbReference>
<dbReference type="SUPFAM" id="SSF48576">
    <property type="entry name" value="Terpenoid synthases"/>
    <property type="match status" value="1"/>
</dbReference>
<evidence type="ECO:0000256" key="3">
    <source>
        <dbReference type="ARBA" id="ARBA00022714"/>
    </source>
</evidence>
<dbReference type="Pfam" id="PF00355">
    <property type="entry name" value="Rieske"/>
    <property type="match status" value="1"/>
</dbReference>
<comment type="subcellular location">
    <subcellularLocation>
        <location evidence="1">Membrane</location>
    </subcellularLocation>
</comment>
<feature type="domain" description="Rieske" evidence="10">
    <location>
        <begin position="33"/>
        <end position="117"/>
    </location>
</feature>
<keyword evidence="12" id="KW-1185">Reference proteome</keyword>
<keyword evidence="8" id="KW-0411">Iron-sulfur</keyword>
<dbReference type="PROSITE" id="PS51296">
    <property type="entry name" value="RIESKE"/>
    <property type="match status" value="1"/>
</dbReference>
<keyword evidence="9" id="KW-0472">Membrane</keyword>
<evidence type="ECO:0000256" key="5">
    <source>
        <dbReference type="ARBA" id="ARBA00022989"/>
    </source>
</evidence>
<evidence type="ECO:0000256" key="6">
    <source>
        <dbReference type="ARBA" id="ARBA00023002"/>
    </source>
</evidence>
<organism evidence="11">
    <name type="scientific">Medioppia subpectinata</name>
    <dbReference type="NCBI Taxonomy" id="1979941"/>
    <lineage>
        <taxon>Eukaryota</taxon>
        <taxon>Metazoa</taxon>
        <taxon>Ecdysozoa</taxon>
        <taxon>Arthropoda</taxon>
        <taxon>Chelicerata</taxon>
        <taxon>Arachnida</taxon>
        <taxon>Acari</taxon>
        <taxon>Acariformes</taxon>
        <taxon>Sarcoptiformes</taxon>
        <taxon>Oribatida</taxon>
        <taxon>Brachypylina</taxon>
        <taxon>Oppioidea</taxon>
        <taxon>Oppiidae</taxon>
        <taxon>Medioppia</taxon>
    </lineage>
</organism>
<evidence type="ECO:0000313" key="11">
    <source>
        <dbReference type="EMBL" id="CAD7621962.1"/>
    </source>
</evidence>
<evidence type="ECO:0000256" key="1">
    <source>
        <dbReference type="ARBA" id="ARBA00004370"/>
    </source>
</evidence>
<evidence type="ECO:0000259" key="10">
    <source>
        <dbReference type="PROSITE" id="PS51296"/>
    </source>
</evidence>
<dbReference type="SUPFAM" id="SSF50022">
    <property type="entry name" value="ISP domain"/>
    <property type="match status" value="1"/>
</dbReference>
<accession>A0A7R9PV82</accession>
<keyword evidence="3" id="KW-0001">2Fe-2S</keyword>
<dbReference type="InterPro" id="IPR008949">
    <property type="entry name" value="Isoprenoid_synthase_dom_sf"/>
</dbReference>
<dbReference type="EMBL" id="CAJPIZ010000852">
    <property type="protein sequence ID" value="CAG2102392.1"/>
    <property type="molecule type" value="Genomic_DNA"/>
</dbReference>
<dbReference type="EMBL" id="OC855427">
    <property type="protein sequence ID" value="CAD7621962.1"/>
    <property type="molecule type" value="Genomic_DNA"/>
</dbReference>
<reference evidence="11" key="1">
    <citation type="submission" date="2020-11" db="EMBL/GenBank/DDBJ databases">
        <authorList>
            <person name="Tran Van P."/>
        </authorList>
    </citation>
    <scope>NUCLEOTIDE SEQUENCE</scope>
</reference>
<proteinExistence type="predicted"/>